<reference evidence="2 3" key="1">
    <citation type="submission" date="2024-03" db="EMBL/GenBank/DDBJ databases">
        <title>A high-quality draft genome sequence of Diaporthe vaccinii, a causative agent of upright dieback and viscid rot disease in cranberry plants.</title>
        <authorList>
            <person name="Sarrasin M."/>
            <person name="Lang B.F."/>
            <person name="Burger G."/>
        </authorList>
    </citation>
    <scope>NUCLEOTIDE SEQUENCE [LARGE SCALE GENOMIC DNA]</scope>
    <source>
        <strain evidence="2 3">IS7</strain>
    </source>
</reference>
<dbReference type="InterPro" id="IPR011009">
    <property type="entry name" value="Kinase-like_dom_sf"/>
</dbReference>
<dbReference type="PANTHER" id="PTHR24359:SF1">
    <property type="entry name" value="INHIBITOR OF NUCLEAR FACTOR KAPPA-B KINASE EPSILON SUBUNIT HOMOLOG 1-RELATED"/>
    <property type="match status" value="1"/>
</dbReference>
<organism evidence="2 3">
    <name type="scientific">Diaporthe vaccinii</name>
    <dbReference type="NCBI Taxonomy" id="105482"/>
    <lineage>
        <taxon>Eukaryota</taxon>
        <taxon>Fungi</taxon>
        <taxon>Dikarya</taxon>
        <taxon>Ascomycota</taxon>
        <taxon>Pezizomycotina</taxon>
        <taxon>Sordariomycetes</taxon>
        <taxon>Sordariomycetidae</taxon>
        <taxon>Diaporthales</taxon>
        <taxon>Diaporthaceae</taxon>
        <taxon>Diaporthe</taxon>
        <taxon>Diaporthe eres species complex</taxon>
    </lineage>
</organism>
<dbReference type="PROSITE" id="PS50011">
    <property type="entry name" value="PROTEIN_KINASE_DOM"/>
    <property type="match status" value="1"/>
</dbReference>
<keyword evidence="3" id="KW-1185">Reference proteome</keyword>
<name>A0ABR4EEL1_9PEZI</name>
<dbReference type="Pfam" id="PF00069">
    <property type="entry name" value="Pkinase"/>
    <property type="match status" value="1"/>
</dbReference>
<dbReference type="InterPro" id="IPR000719">
    <property type="entry name" value="Prot_kinase_dom"/>
</dbReference>
<evidence type="ECO:0000259" key="1">
    <source>
        <dbReference type="PROSITE" id="PS50011"/>
    </source>
</evidence>
<evidence type="ECO:0000313" key="2">
    <source>
        <dbReference type="EMBL" id="KAL2280883.1"/>
    </source>
</evidence>
<dbReference type="EMBL" id="JBAWTH010000062">
    <property type="protein sequence ID" value="KAL2280883.1"/>
    <property type="molecule type" value="Genomic_DNA"/>
</dbReference>
<comment type="caution">
    <text evidence="2">The sequence shown here is derived from an EMBL/GenBank/DDBJ whole genome shotgun (WGS) entry which is preliminary data.</text>
</comment>
<evidence type="ECO:0000313" key="3">
    <source>
        <dbReference type="Proteomes" id="UP001600888"/>
    </source>
</evidence>
<dbReference type="Gene3D" id="1.10.510.10">
    <property type="entry name" value="Transferase(Phosphotransferase) domain 1"/>
    <property type="match status" value="1"/>
</dbReference>
<sequence>MEALVVSTFPPGSHQVYMPEGHLDQLITEQSIIGELAGMFNLSSQKQADAHINEGLIEYILKSATKVFAISLICGVEAGALRKAMEVFKSNGFDDGNLPVKFTDSGETPWSQLYWPSLVTHKFRQRQWMFLVPVFRRGMLDVDLEPHHILPFALAANEKPEGRSHNLWEVTVHEAHQEEPMRKFDNSLATAAIKSCETEAAHAAADAKARRKNENELLADIRKLRHLHIVKMEAIITWAGRGKYFMYKWPDGGDLRDFYASDPRPSLEAGFICAIIQQLAGLVDALHMLHYSEANGYRHGNLEPENVWRYEDGSRVGVMKLCGIGWESHRPQGDSTPNMLSYSPPEATLDPNYERSQRYDVWSIGCIILELIVWLLYGNDELEPFIRSMNEAFNGRSQYWVVGKDRTQRSAQVHPNVRACMDYIAKDPECNGAHATAIGDLLSIVRTRLLVVPVASITFTQSRDRAGSGELLNSIRGMLEKGKSNSEYWYTGVSRDGLSGPTESIPPL</sequence>
<gene>
    <name evidence="2" type="ORF">FJTKL_12195</name>
</gene>
<protein>
    <recommendedName>
        <fullName evidence="1">Protein kinase domain-containing protein</fullName>
    </recommendedName>
</protein>
<dbReference type="PANTHER" id="PTHR24359">
    <property type="entry name" value="SERINE/THREONINE-PROTEIN KINASE SBK1"/>
    <property type="match status" value="1"/>
</dbReference>
<dbReference type="Proteomes" id="UP001600888">
    <property type="component" value="Unassembled WGS sequence"/>
</dbReference>
<feature type="domain" description="Protein kinase" evidence="1">
    <location>
        <begin position="153"/>
        <end position="479"/>
    </location>
</feature>
<proteinExistence type="predicted"/>
<dbReference type="SUPFAM" id="SSF56112">
    <property type="entry name" value="Protein kinase-like (PK-like)"/>
    <property type="match status" value="1"/>
</dbReference>
<dbReference type="SMART" id="SM00220">
    <property type="entry name" value="S_TKc"/>
    <property type="match status" value="1"/>
</dbReference>
<accession>A0ABR4EEL1</accession>